<dbReference type="CDD" id="cd05466">
    <property type="entry name" value="PBP2_LTTR_substrate"/>
    <property type="match status" value="1"/>
</dbReference>
<dbReference type="Proteomes" id="UP000238563">
    <property type="component" value="Unassembled WGS sequence"/>
</dbReference>
<comment type="caution">
    <text evidence="6">The sequence shown here is derived from an EMBL/GenBank/DDBJ whole genome shotgun (WGS) entry which is preliminary data.</text>
</comment>
<dbReference type="PANTHER" id="PTHR30579:SF7">
    <property type="entry name" value="HTH-TYPE TRANSCRIPTIONAL REGULATOR LRHA-RELATED"/>
    <property type="match status" value="1"/>
</dbReference>
<dbReference type="SUPFAM" id="SSF46785">
    <property type="entry name" value="Winged helix' DNA-binding domain"/>
    <property type="match status" value="1"/>
</dbReference>
<protein>
    <submittedName>
        <fullName evidence="6">LysR family transcriptional regulator</fullName>
    </submittedName>
</protein>
<dbReference type="RefSeq" id="WP_105732733.1">
    <property type="nucleotide sequence ID" value="NZ_PVBT01000001.1"/>
</dbReference>
<dbReference type="PANTHER" id="PTHR30579">
    <property type="entry name" value="TRANSCRIPTIONAL REGULATOR"/>
    <property type="match status" value="1"/>
</dbReference>
<dbReference type="GO" id="GO:0003677">
    <property type="term" value="F:DNA binding"/>
    <property type="evidence" value="ECO:0007669"/>
    <property type="project" value="UniProtKB-KW"/>
</dbReference>
<keyword evidence="2" id="KW-0805">Transcription regulation</keyword>
<organism evidence="6 7">
    <name type="scientific">Phyllobacterium myrsinacearum</name>
    <dbReference type="NCBI Taxonomy" id="28101"/>
    <lineage>
        <taxon>Bacteria</taxon>
        <taxon>Pseudomonadati</taxon>
        <taxon>Pseudomonadota</taxon>
        <taxon>Alphaproteobacteria</taxon>
        <taxon>Hyphomicrobiales</taxon>
        <taxon>Phyllobacteriaceae</taxon>
        <taxon>Phyllobacterium</taxon>
    </lineage>
</organism>
<dbReference type="Gene3D" id="3.40.190.10">
    <property type="entry name" value="Periplasmic binding protein-like II"/>
    <property type="match status" value="2"/>
</dbReference>
<keyword evidence="3" id="KW-0238">DNA-binding</keyword>
<dbReference type="InterPro" id="IPR005119">
    <property type="entry name" value="LysR_subst-bd"/>
</dbReference>
<evidence type="ECO:0000256" key="4">
    <source>
        <dbReference type="ARBA" id="ARBA00023163"/>
    </source>
</evidence>
<dbReference type="Pfam" id="PF03466">
    <property type="entry name" value="LysR_substrate"/>
    <property type="match status" value="1"/>
</dbReference>
<dbReference type="OrthoDB" id="9789529at2"/>
<sequence length="283" mass="30685">MDMTLDPHLLRALLVVAETGTVSGAAEKLARTQAAVSMQLKRLEADVGTQLLKRSSRGVSLTDSGEILVAYARKLIALGEDARQQIEGRKLVGRVRLGLIEDLVVTRLPILLAEFRKRFPQVELDLVTAHSGELSHDLQAGTLDIVIADPSRFTFAPFFHWSRQLVWSGSRLIDVGEGDPIPLIVFEGSCTWQDKTTLAFASAGVAWCVACRVSSYGALIGALRAGLGYSLMLPESLPSDCETIEGGRSLPQAPSADFGLFVARDPSNIVRELGTFLREKLVS</sequence>
<dbReference type="InterPro" id="IPR036388">
    <property type="entry name" value="WH-like_DNA-bd_sf"/>
</dbReference>
<evidence type="ECO:0000259" key="5">
    <source>
        <dbReference type="PROSITE" id="PS50931"/>
    </source>
</evidence>
<evidence type="ECO:0000313" key="6">
    <source>
        <dbReference type="EMBL" id="PRD58507.1"/>
    </source>
</evidence>
<dbReference type="FunFam" id="1.10.10.10:FF:000001">
    <property type="entry name" value="LysR family transcriptional regulator"/>
    <property type="match status" value="1"/>
</dbReference>
<gene>
    <name evidence="6" type="ORF">C5750_05200</name>
</gene>
<evidence type="ECO:0000256" key="2">
    <source>
        <dbReference type="ARBA" id="ARBA00023015"/>
    </source>
</evidence>
<dbReference type="InterPro" id="IPR036390">
    <property type="entry name" value="WH_DNA-bd_sf"/>
</dbReference>
<keyword evidence="4" id="KW-0804">Transcription</keyword>
<proteinExistence type="inferred from homology"/>
<name>A0A2S9JYU2_9HYPH</name>
<dbReference type="InterPro" id="IPR050176">
    <property type="entry name" value="LTTR"/>
</dbReference>
<dbReference type="SUPFAM" id="SSF53850">
    <property type="entry name" value="Periplasmic binding protein-like II"/>
    <property type="match status" value="1"/>
</dbReference>
<feature type="domain" description="HTH lysR-type" evidence="5">
    <location>
        <begin position="5"/>
        <end position="62"/>
    </location>
</feature>
<dbReference type="GO" id="GO:0003700">
    <property type="term" value="F:DNA-binding transcription factor activity"/>
    <property type="evidence" value="ECO:0007669"/>
    <property type="project" value="InterPro"/>
</dbReference>
<evidence type="ECO:0000256" key="3">
    <source>
        <dbReference type="ARBA" id="ARBA00023125"/>
    </source>
</evidence>
<dbReference type="PROSITE" id="PS50931">
    <property type="entry name" value="HTH_LYSR"/>
    <property type="match status" value="1"/>
</dbReference>
<dbReference type="PRINTS" id="PR00039">
    <property type="entry name" value="HTHLYSR"/>
</dbReference>
<dbReference type="InterPro" id="IPR000847">
    <property type="entry name" value="LysR_HTH_N"/>
</dbReference>
<dbReference type="AlphaFoldDB" id="A0A2S9JYU2"/>
<dbReference type="Gene3D" id="1.10.10.10">
    <property type="entry name" value="Winged helix-like DNA-binding domain superfamily/Winged helix DNA-binding domain"/>
    <property type="match status" value="1"/>
</dbReference>
<evidence type="ECO:0000256" key="1">
    <source>
        <dbReference type="ARBA" id="ARBA00009437"/>
    </source>
</evidence>
<reference evidence="6 7" key="1">
    <citation type="submission" date="2018-02" db="EMBL/GenBank/DDBJ databases">
        <title>The draft genome of Phyllobacterium myrsinacearum DSM5892.</title>
        <authorList>
            <person name="Li L."/>
            <person name="Liu L."/>
            <person name="Zhang X."/>
            <person name="Wang T."/>
        </authorList>
    </citation>
    <scope>NUCLEOTIDE SEQUENCE [LARGE SCALE GENOMIC DNA]</scope>
    <source>
        <strain evidence="6 7">DSM 5892</strain>
    </source>
</reference>
<dbReference type="EMBL" id="PVBT01000001">
    <property type="protein sequence ID" value="PRD58507.1"/>
    <property type="molecule type" value="Genomic_DNA"/>
</dbReference>
<dbReference type="Pfam" id="PF00126">
    <property type="entry name" value="HTH_1"/>
    <property type="match status" value="1"/>
</dbReference>
<evidence type="ECO:0000313" key="7">
    <source>
        <dbReference type="Proteomes" id="UP000238563"/>
    </source>
</evidence>
<comment type="similarity">
    <text evidence="1">Belongs to the LysR transcriptional regulatory family.</text>
</comment>
<keyword evidence="7" id="KW-1185">Reference proteome</keyword>
<accession>A0A2S9JYU2</accession>